<keyword evidence="2" id="KW-0963">Cytoplasm</keyword>
<dbReference type="Pfam" id="PF06747">
    <property type="entry name" value="CHCH"/>
    <property type="match status" value="1"/>
</dbReference>
<sequence length="234" mass="27192">MDKKRSIIKKPDRGSFLLDHNSECTSIKNNYLKCLKEHSNDHVSCREFSKEYFICRMDKNLLEKQSLSDLGFSENELNQESRIKKFKDVYSYNMYNEKLENLEMDKLSNKRDLLSKKAHTKVNFKEVAKDEANVKLTSGDNFLLLHAIDKQITEQSVIPGVTEKNDEKNGEKNGKNGKQNGLKNDEKIDETKIAVRRKEEDGYLAGKEYLKVLLEKKRNKSSVFINNVFKNSNI</sequence>
<dbReference type="EMBL" id="FLRD01000132">
    <property type="protein sequence ID" value="SBT43977.1"/>
    <property type="molecule type" value="Genomic_DNA"/>
</dbReference>
<evidence type="ECO:0000313" key="9">
    <source>
        <dbReference type="Proteomes" id="UP000078550"/>
    </source>
</evidence>
<dbReference type="AlphaFoldDB" id="A0A1A8ZKZ0"/>
<name>A0A1A8ZKZ0_PLAOA</name>
<evidence type="ECO:0000256" key="2">
    <source>
        <dbReference type="ARBA" id="ARBA00022490"/>
    </source>
</evidence>
<feature type="region of interest" description="Disordered" evidence="5">
    <location>
        <begin position="159"/>
        <end position="185"/>
    </location>
</feature>
<dbReference type="InterPro" id="IPR010625">
    <property type="entry name" value="CHCH"/>
</dbReference>
<dbReference type="PANTHER" id="PTHR21107">
    <property type="entry name" value="CYTOCHROME C OXIDASE ASSEMBLY PROTEIN COX19"/>
    <property type="match status" value="1"/>
</dbReference>
<evidence type="ECO:0000313" key="7">
    <source>
        <dbReference type="EMBL" id="SBT43977.1"/>
    </source>
</evidence>
<gene>
    <name evidence="7" type="ORF">POVWA1_048940</name>
    <name evidence="8" type="ORF">POVWA2_048000</name>
</gene>
<dbReference type="InterPro" id="IPR051383">
    <property type="entry name" value="COX19"/>
</dbReference>
<dbReference type="PROSITE" id="PS51808">
    <property type="entry name" value="CHCH"/>
    <property type="match status" value="1"/>
</dbReference>
<feature type="domain" description="CHCH" evidence="6">
    <location>
        <begin position="24"/>
        <end position="57"/>
    </location>
</feature>
<comment type="subcellular location">
    <subcellularLocation>
        <location evidence="1">Cytoplasm</location>
    </subcellularLocation>
</comment>
<evidence type="ECO:0000256" key="3">
    <source>
        <dbReference type="ARBA" id="ARBA00023157"/>
    </source>
</evidence>
<reference evidence="9 10" key="2">
    <citation type="submission" date="2016-05" db="EMBL/GenBank/DDBJ databases">
        <authorList>
            <person name="Naeem Raeece"/>
        </authorList>
    </citation>
    <scope>NUCLEOTIDE SEQUENCE [LARGE SCALE GENOMIC DNA]</scope>
</reference>
<dbReference type="Proteomes" id="UP000078550">
    <property type="component" value="Unassembled WGS sequence"/>
</dbReference>
<dbReference type="EMBL" id="FLRE01000173">
    <property type="protein sequence ID" value="SBT44490.1"/>
    <property type="molecule type" value="Genomic_DNA"/>
</dbReference>
<evidence type="ECO:0000259" key="6">
    <source>
        <dbReference type="Pfam" id="PF06747"/>
    </source>
</evidence>
<dbReference type="PANTHER" id="PTHR21107:SF2">
    <property type="entry name" value="CYTOCHROME C OXIDASE ASSEMBLY PROTEIN COX19"/>
    <property type="match status" value="1"/>
</dbReference>
<comment type="similarity">
    <text evidence="4">Belongs to the COX19 family.</text>
</comment>
<accession>A0A1A8ZKZ0</accession>
<organism evidence="8 9">
    <name type="scientific">Plasmodium ovale wallikeri</name>
    <dbReference type="NCBI Taxonomy" id="864142"/>
    <lineage>
        <taxon>Eukaryota</taxon>
        <taxon>Sar</taxon>
        <taxon>Alveolata</taxon>
        <taxon>Apicomplexa</taxon>
        <taxon>Aconoidasida</taxon>
        <taxon>Haemosporida</taxon>
        <taxon>Plasmodiidae</taxon>
        <taxon>Plasmodium</taxon>
        <taxon>Plasmodium (Plasmodium)</taxon>
    </lineage>
</organism>
<evidence type="ECO:0000256" key="4">
    <source>
        <dbReference type="ARBA" id="ARBA00038223"/>
    </source>
</evidence>
<dbReference type="GO" id="GO:0005758">
    <property type="term" value="C:mitochondrial intermembrane space"/>
    <property type="evidence" value="ECO:0007669"/>
    <property type="project" value="TreeGrafter"/>
</dbReference>
<evidence type="ECO:0000313" key="8">
    <source>
        <dbReference type="EMBL" id="SBT44490.1"/>
    </source>
</evidence>
<keyword evidence="3" id="KW-1015">Disulfide bond</keyword>
<evidence type="ECO:0000256" key="1">
    <source>
        <dbReference type="ARBA" id="ARBA00004496"/>
    </source>
</evidence>
<protein>
    <recommendedName>
        <fullName evidence="6">CHCH domain-containing protein</fullName>
    </recommendedName>
</protein>
<proteinExistence type="inferred from homology"/>
<dbReference type="GO" id="GO:0033617">
    <property type="term" value="P:mitochondrial respiratory chain complex IV assembly"/>
    <property type="evidence" value="ECO:0007669"/>
    <property type="project" value="TreeGrafter"/>
</dbReference>
<evidence type="ECO:0000313" key="10">
    <source>
        <dbReference type="Proteomes" id="UP000078555"/>
    </source>
</evidence>
<keyword evidence="10" id="KW-1185">Reference proteome</keyword>
<evidence type="ECO:0000256" key="5">
    <source>
        <dbReference type="SAM" id="MobiDB-lite"/>
    </source>
</evidence>
<dbReference type="Proteomes" id="UP000078555">
    <property type="component" value="Unassembled WGS sequence"/>
</dbReference>
<feature type="compositionally biased region" description="Basic and acidic residues" evidence="5">
    <location>
        <begin position="163"/>
        <end position="174"/>
    </location>
</feature>
<reference evidence="8" key="1">
    <citation type="submission" date="2016-05" db="EMBL/GenBank/DDBJ databases">
        <authorList>
            <person name="Lavstsen T."/>
            <person name="Jespersen J.S."/>
        </authorList>
    </citation>
    <scope>NUCLEOTIDE SEQUENCE [LARGE SCALE GENOMIC DNA]</scope>
</reference>